<accession>A0A0Q0DZ09</accession>
<organism evidence="1 2">
    <name type="scientific">Pseudomonas amygdali pv. ulmi</name>
    <dbReference type="NCBI Taxonomy" id="251720"/>
    <lineage>
        <taxon>Bacteria</taxon>
        <taxon>Pseudomonadati</taxon>
        <taxon>Pseudomonadota</taxon>
        <taxon>Gammaproteobacteria</taxon>
        <taxon>Pseudomonadales</taxon>
        <taxon>Pseudomonadaceae</taxon>
        <taxon>Pseudomonas</taxon>
        <taxon>Pseudomonas amygdali</taxon>
    </lineage>
</organism>
<protein>
    <submittedName>
        <fullName evidence="1">Uncharacterized protein</fullName>
    </submittedName>
</protein>
<name>A0A0Q0DZ09_PSEA0</name>
<evidence type="ECO:0000313" key="1">
    <source>
        <dbReference type="EMBL" id="KPZ06408.1"/>
    </source>
</evidence>
<dbReference type="RefSeq" id="WP_057434156.1">
    <property type="nucleotide sequence ID" value="NZ_LIHQ01000246.1"/>
</dbReference>
<evidence type="ECO:0000313" key="2">
    <source>
        <dbReference type="Proteomes" id="UP000050266"/>
    </source>
</evidence>
<sequence>MTTEKVFAKSDAKDVLALSEVSAEAILDNCTTTIVLAAAKTDDEVTPLIERMNTGHTGSFTALANSESGYARLCRLTKQFKRT</sequence>
<proteinExistence type="predicted"/>
<comment type="caution">
    <text evidence="1">The sequence shown here is derived from an EMBL/GenBank/DDBJ whole genome shotgun (WGS) entry which is preliminary data.</text>
</comment>
<dbReference type="EMBL" id="LJRQ01000415">
    <property type="protein sequence ID" value="KPZ06408.1"/>
    <property type="molecule type" value="Genomic_DNA"/>
</dbReference>
<dbReference type="PATRIC" id="fig|251720.4.peg.5436"/>
<dbReference type="Proteomes" id="UP000050266">
    <property type="component" value="Unassembled WGS sequence"/>
</dbReference>
<gene>
    <name evidence="1" type="ORF">ALO41_200256</name>
</gene>
<reference evidence="1 2" key="1">
    <citation type="submission" date="2015-09" db="EMBL/GenBank/DDBJ databases">
        <title>Genome announcement of multiple Pseudomonas syringae strains.</title>
        <authorList>
            <person name="Thakur S."/>
            <person name="Wang P.W."/>
            <person name="Gong Y."/>
            <person name="Weir B.S."/>
            <person name="Guttman D.S."/>
        </authorList>
    </citation>
    <scope>NUCLEOTIDE SEQUENCE [LARGE SCALE GENOMIC DNA]</scope>
    <source>
        <strain evidence="1 2">ICMP3962</strain>
    </source>
</reference>
<dbReference type="AlphaFoldDB" id="A0A0Q0DZ09"/>